<dbReference type="SUPFAM" id="SSF103506">
    <property type="entry name" value="Mitochondrial carrier"/>
    <property type="match status" value="1"/>
</dbReference>
<evidence type="ECO:0000256" key="8">
    <source>
        <dbReference type="ARBA" id="ARBA00023128"/>
    </source>
</evidence>
<feature type="repeat" description="Solcar" evidence="12">
    <location>
        <begin position="489"/>
        <end position="575"/>
    </location>
</feature>
<keyword evidence="9 12" id="KW-0472">Membrane</keyword>
<keyword evidence="5" id="KW-0677">Repeat</keyword>
<dbReference type="InterPro" id="IPR019585">
    <property type="entry name" value="Rpn7/CSN1"/>
</dbReference>
<evidence type="ECO:0000256" key="10">
    <source>
        <dbReference type="ARBA" id="ARBA00093435"/>
    </source>
</evidence>
<evidence type="ECO:0000256" key="7">
    <source>
        <dbReference type="ARBA" id="ARBA00022989"/>
    </source>
</evidence>
<evidence type="ECO:0000256" key="11">
    <source>
        <dbReference type="ARBA" id="ARBA00093502"/>
    </source>
</evidence>
<reference evidence="16" key="1">
    <citation type="journal article" date="2020" name="Fungal Divers.">
        <title>Resolving the Mortierellaceae phylogeny through synthesis of multi-gene phylogenetics and phylogenomics.</title>
        <authorList>
            <person name="Vandepol N."/>
            <person name="Liber J."/>
            <person name="Desiro A."/>
            <person name="Na H."/>
            <person name="Kennedy M."/>
            <person name="Barry K."/>
            <person name="Grigoriev I.V."/>
            <person name="Miller A.N."/>
            <person name="O'Donnell K."/>
            <person name="Stajich J.E."/>
            <person name="Bonito G."/>
        </authorList>
    </citation>
    <scope>NUCLEOTIDE SEQUENCE</scope>
    <source>
        <strain evidence="16">REB-010B</strain>
    </source>
</reference>
<dbReference type="InterPro" id="IPR049549">
    <property type="entry name" value="RPN7_PSMD6_C"/>
</dbReference>
<organism evidence="16 17">
    <name type="scientific">Dissophora globulifera</name>
    <dbReference type="NCBI Taxonomy" id="979702"/>
    <lineage>
        <taxon>Eukaryota</taxon>
        <taxon>Fungi</taxon>
        <taxon>Fungi incertae sedis</taxon>
        <taxon>Mucoromycota</taxon>
        <taxon>Mortierellomycotina</taxon>
        <taxon>Mortierellomycetes</taxon>
        <taxon>Mortierellales</taxon>
        <taxon>Mortierellaceae</taxon>
        <taxon>Dissophora</taxon>
    </lineage>
</organism>
<dbReference type="InterPro" id="IPR045135">
    <property type="entry name" value="Rpn7_N"/>
</dbReference>
<comment type="function">
    <text evidence="10">Component of the 19S cap proteasome complex which acts as a regulatory subunit of the 26S proteasome, involved in the ATP-dependent degradation of ubiquitinated proteins.</text>
</comment>
<feature type="repeat" description="Solcar" evidence="12">
    <location>
        <begin position="384"/>
        <end position="478"/>
    </location>
</feature>
<comment type="similarity">
    <text evidence="2">Belongs to the mitochondrial carrier (TC 2.A.29) family.</text>
</comment>
<proteinExistence type="inferred from homology"/>
<dbReference type="OrthoDB" id="1452at2759"/>
<evidence type="ECO:0000256" key="5">
    <source>
        <dbReference type="ARBA" id="ARBA00022737"/>
    </source>
</evidence>
<dbReference type="Proteomes" id="UP000738325">
    <property type="component" value="Unassembled WGS sequence"/>
</dbReference>
<dbReference type="PROSITE" id="PS50250">
    <property type="entry name" value="PCI"/>
    <property type="match status" value="1"/>
</dbReference>
<dbReference type="PRINTS" id="PR00926">
    <property type="entry name" value="MITOCARRIER"/>
</dbReference>
<evidence type="ECO:0000256" key="1">
    <source>
        <dbReference type="ARBA" id="ARBA00004225"/>
    </source>
</evidence>
<keyword evidence="7 14" id="KW-1133">Transmembrane helix</keyword>
<evidence type="ECO:0000259" key="15">
    <source>
        <dbReference type="PROSITE" id="PS50250"/>
    </source>
</evidence>
<comment type="subunit">
    <text evidence="11">The 26S proteasome is composed of a core protease, known as the 20S proteasome, capped at one or both ends by the 19S regulatory complex (RC). The RC is composed of at least 18 different subunits in two subcomplexes, the base and the lid, which form the portions proximal and distal to the 20S proteolytic core, respectively. Component of the lid subcomplex of the 19S RC.</text>
</comment>
<keyword evidence="6 16" id="KW-0647">Proteasome</keyword>
<keyword evidence="3" id="KW-0813">Transport</keyword>
<accession>A0A9P6RSY8</accession>
<protein>
    <submittedName>
        <fullName evidence="16">26S proteasome non-ATPase regulatory subunit 6</fullName>
    </submittedName>
</protein>
<dbReference type="FunFam" id="1.50.40.10:FF:000007">
    <property type="entry name" value="Mitochondrial tricarboxylate transport protein-like"/>
    <property type="match status" value="1"/>
</dbReference>
<dbReference type="AlphaFoldDB" id="A0A9P6RSY8"/>
<dbReference type="PANTHER" id="PTHR14145">
    <property type="entry name" value="26S PROTESOME SUBUNIT 6"/>
    <property type="match status" value="1"/>
</dbReference>
<evidence type="ECO:0000256" key="6">
    <source>
        <dbReference type="ARBA" id="ARBA00022942"/>
    </source>
</evidence>
<keyword evidence="4 12" id="KW-0812">Transmembrane</keyword>
<dbReference type="InterPro" id="IPR000717">
    <property type="entry name" value="PCI_dom"/>
</dbReference>
<evidence type="ECO:0000256" key="3">
    <source>
        <dbReference type="ARBA" id="ARBA00022448"/>
    </source>
</evidence>
<gene>
    <name evidence="16" type="primary">PSMD6</name>
    <name evidence="16" type="ORF">BGZ99_005315</name>
</gene>
<dbReference type="GO" id="GO:0043161">
    <property type="term" value="P:proteasome-mediated ubiquitin-dependent protein catabolic process"/>
    <property type="evidence" value="ECO:0007669"/>
    <property type="project" value="TreeGrafter"/>
</dbReference>
<dbReference type="InterPro" id="IPR023395">
    <property type="entry name" value="MCP_dom_sf"/>
</dbReference>
<evidence type="ECO:0000256" key="14">
    <source>
        <dbReference type="SAM" id="Phobius"/>
    </source>
</evidence>
<dbReference type="Pfam" id="PF00153">
    <property type="entry name" value="Mito_carr"/>
    <property type="match status" value="3"/>
</dbReference>
<dbReference type="Gene3D" id="1.50.40.10">
    <property type="entry name" value="Mitochondrial carrier domain"/>
    <property type="match status" value="1"/>
</dbReference>
<keyword evidence="17" id="KW-1185">Reference proteome</keyword>
<sequence>MSSEEVPKIPSIELSQNRFLLTSGPKETHAQAQEAIIKKIKEDNMAPFYELICEEQGWPVDTALLAQMQKENAESLKKLDERLKDAEENLGETEISDTLLARAEHFAKIGDKEKSLTAYRVAFEKTVALGSRLDILFANIRTGFFYRDNDIVSRNIEKARSMIEEGGDWDRRNRLKVYEGAYLMTIRNFKGAADLFIATLSTFTSTELMEYKDFVTYAVFASVLALKRVDIKNKVIDSPEVLEVLHEIPYLEDYLRSLYAGDYAKFFVALAALETSAMKQSWVLYPHYRYYVREMRIRAYAQLLESYRSLTMQSMAHSFGVSEEFIDKDLSKFISAGRLNCVIDKVNGIVETNRPDAKNAQYQQAIKQGDILLNRVQKLSRRKDPPLYTLAAGSIAGAVEATITYPTEFVKTRLQLQEGARGSALKGAPAPKGPIDILVSTVRAQGITAIYRGLSAMVIGNTAKAGVRFFAFDQYKQLLKDSEGKTTGVRSMLAGLGAGMTEALLVVTPSETIKTKLIHDGNLPNPQYRGLAHGVSSIVKAEGLGGIYRGVVPVMARQGANSAVRFGVYSSLSDFVKARLPPNTQMPAAYTFGIGAIAGIITVYTTMPLDVVKTKMQGLNARQLYSGVFDCCLKVFKNEGLLSFWNGATPRLARLSMSGGIVFSIYESTMSVLRQYDDV</sequence>
<comment type="subcellular location">
    <subcellularLocation>
        <location evidence="1">Mitochondrion membrane</location>
        <topology evidence="1">Multi-pass membrane protein</topology>
    </subcellularLocation>
</comment>
<keyword evidence="8" id="KW-0496">Mitochondrion</keyword>
<dbReference type="Pfam" id="PF01399">
    <property type="entry name" value="PCI"/>
    <property type="match status" value="1"/>
</dbReference>
<dbReference type="SUPFAM" id="SSF46785">
    <property type="entry name" value="Winged helix' DNA-binding domain"/>
    <property type="match status" value="1"/>
</dbReference>
<feature type="coiled-coil region" evidence="13">
    <location>
        <begin position="69"/>
        <end position="96"/>
    </location>
</feature>
<dbReference type="GO" id="GO:0055085">
    <property type="term" value="P:transmembrane transport"/>
    <property type="evidence" value="ECO:0007669"/>
    <property type="project" value="InterPro"/>
</dbReference>
<dbReference type="Pfam" id="PF21154">
    <property type="entry name" value="RPN7_PSMD6_C"/>
    <property type="match status" value="1"/>
</dbReference>
<evidence type="ECO:0000256" key="2">
    <source>
        <dbReference type="ARBA" id="ARBA00006375"/>
    </source>
</evidence>
<feature type="domain" description="PCI" evidence="15">
    <location>
        <begin position="188"/>
        <end position="357"/>
    </location>
</feature>
<dbReference type="EMBL" id="JAAAIP010000034">
    <property type="protein sequence ID" value="KAG0328450.1"/>
    <property type="molecule type" value="Genomic_DNA"/>
</dbReference>
<feature type="repeat" description="Solcar" evidence="12">
    <location>
        <begin position="586"/>
        <end position="672"/>
    </location>
</feature>
<evidence type="ECO:0000256" key="12">
    <source>
        <dbReference type="PROSITE-ProRule" id="PRU00282"/>
    </source>
</evidence>
<dbReference type="FunFam" id="1.25.40.570:FF:000005">
    <property type="entry name" value="26S proteasome regulatory subunit N7"/>
    <property type="match status" value="1"/>
</dbReference>
<dbReference type="InterPro" id="IPR036390">
    <property type="entry name" value="WH_DNA-bd_sf"/>
</dbReference>
<evidence type="ECO:0000313" key="16">
    <source>
        <dbReference type="EMBL" id="KAG0328450.1"/>
    </source>
</evidence>
<dbReference type="GO" id="GO:0031966">
    <property type="term" value="C:mitochondrial membrane"/>
    <property type="evidence" value="ECO:0007669"/>
    <property type="project" value="UniProtKB-SubCell"/>
</dbReference>
<dbReference type="InterPro" id="IPR018108">
    <property type="entry name" value="MCP_transmembrane"/>
</dbReference>
<evidence type="ECO:0000313" key="17">
    <source>
        <dbReference type="Proteomes" id="UP000738325"/>
    </source>
</evidence>
<dbReference type="Gene3D" id="1.25.40.570">
    <property type="match status" value="1"/>
</dbReference>
<evidence type="ECO:0000256" key="4">
    <source>
        <dbReference type="ARBA" id="ARBA00022692"/>
    </source>
</evidence>
<dbReference type="GO" id="GO:0005838">
    <property type="term" value="C:proteasome regulatory particle"/>
    <property type="evidence" value="ECO:0007669"/>
    <property type="project" value="TreeGrafter"/>
</dbReference>
<feature type="transmembrane region" description="Helical" evidence="14">
    <location>
        <begin position="588"/>
        <end position="607"/>
    </location>
</feature>
<dbReference type="PANTHER" id="PTHR14145:SF1">
    <property type="entry name" value="26S PROTEASOME NON-ATPASE REGULATORY SUBUNIT 6"/>
    <property type="match status" value="1"/>
</dbReference>
<dbReference type="SMART" id="SM00088">
    <property type="entry name" value="PINT"/>
    <property type="match status" value="1"/>
</dbReference>
<evidence type="ECO:0000256" key="13">
    <source>
        <dbReference type="SAM" id="Coils"/>
    </source>
</evidence>
<comment type="caution">
    <text evidence="16">The sequence shown here is derived from an EMBL/GenBank/DDBJ whole genome shotgun (WGS) entry which is preliminary data.</text>
</comment>
<dbReference type="Pfam" id="PF10602">
    <property type="entry name" value="RPN7"/>
    <property type="match status" value="1"/>
</dbReference>
<name>A0A9P6RSY8_9FUNG</name>
<dbReference type="InterPro" id="IPR002067">
    <property type="entry name" value="MCP"/>
</dbReference>
<dbReference type="PROSITE" id="PS50920">
    <property type="entry name" value="SOLCAR"/>
    <property type="match status" value="3"/>
</dbReference>
<evidence type="ECO:0000256" key="9">
    <source>
        <dbReference type="ARBA" id="ARBA00023136"/>
    </source>
</evidence>
<keyword evidence="13" id="KW-0175">Coiled coil</keyword>